<dbReference type="Proteomes" id="UP000552757">
    <property type="component" value="Unassembled WGS sequence"/>
</dbReference>
<dbReference type="Gene3D" id="3.40.50.1820">
    <property type="entry name" value="alpha/beta hydrolase"/>
    <property type="match status" value="1"/>
</dbReference>
<dbReference type="PANTHER" id="PTHR11614">
    <property type="entry name" value="PHOSPHOLIPASE-RELATED"/>
    <property type="match status" value="1"/>
</dbReference>
<dbReference type="InterPro" id="IPR029058">
    <property type="entry name" value="AB_hydrolase_fold"/>
</dbReference>
<proteinExistence type="predicted"/>
<dbReference type="InterPro" id="IPR051044">
    <property type="entry name" value="MAG_DAG_Lipase"/>
</dbReference>
<comment type="caution">
    <text evidence="2">The sequence shown here is derived from an EMBL/GenBank/DDBJ whole genome shotgun (WGS) entry which is preliminary data.</text>
</comment>
<keyword evidence="3" id="KW-1185">Reference proteome</keyword>
<dbReference type="Pfam" id="PF12146">
    <property type="entry name" value="Hydrolase_4"/>
    <property type="match status" value="1"/>
</dbReference>
<evidence type="ECO:0000259" key="1">
    <source>
        <dbReference type="Pfam" id="PF12146"/>
    </source>
</evidence>
<organism evidence="2 3">
    <name type="scientific">Sphingobium fontiphilum</name>
    <dbReference type="NCBI Taxonomy" id="944425"/>
    <lineage>
        <taxon>Bacteria</taxon>
        <taxon>Pseudomonadati</taxon>
        <taxon>Pseudomonadota</taxon>
        <taxon>Alphaproteobacteria</taxon>
        <taxon>Sphingomonadales</taxon>
        <taxon>Sphingomonadaceae</taxon>
        <taxon>Sphingobium</taxon>
    </lineage>
</organism>
<dbReference type="AlphaFoldDB" id="A0A7W6GNG4"/>
<dbReference type="EMBL" id="JACIEB010000002">
    <property type="protein sequence ID" value="MBB3981288.1"/>
    <property type="molecule type" value="Genomic_DNA"/>
</dbReference>
<reference evidence="2 3" key="1">
    <citation type="submission" date="2020-08" db="EMBL/GenBank/DDBJ databases">
        <title>Genomic Encyclopedia of Type Strains, Phase IV (KMG-IV): sequencing the most valuable type-strain genomes for metagenomic binning, comparative biology and taxonomic classification.</title>
        <authorList>
            <person name="Goeker M."/>
        </authorList>
    </citation>
    <scope>NUCLEOTIDE SEQUENCE [LARGE SCALE GENOMIC DNA]</scope>
    <source>
        <strain evidence="2 3">DSM 29348</strain>
    </source>
</reference>
<dbReference type="InterPro" id="IPR022742">
    <property type="entry name" value="Hydrolase_4"/>
</dbReference>
<keyword evidence="2" id="KW-0378">Hydrolase</keyword>
<gene>
    <name evidence="2" type="ORF">GGR44_000935</name>
</gene>
<feature type="domain" description="Serine aminopeptidase S33" evidence="1">
    <location>
        <begin position="21"/>
        <end position="276"/>
    </location>
</feature>
<evidence type="ECO:0000313" key="3">
    <source>
        <dbReference type="Proteomes" id="UP000552757"/>
    </source>
</evidence>
<protein>
    <submittedName>
        <fullName evidence="2">Lysophospholipase</fullName>
        <ecNumber evidence="2">3.1.1.5</ecNumber>
    </submittedName>
</protein>
<dbReference type="SUPFAM" id="SSF53474">
    <property type="entry name" value="alpha/beta-Hydrolases"/>
    <property type="match status" value="1"/>
</dbReference>
<dbReference type="EC" id="3.1.1.5" evidence="2"/>
<evidence type="ECO:0000313" key="2">
    <source>
        <dbReference type="EMBL" id="MBB3981288.1"/>
    </source>
</evidence>
<sequence>MDQFSAADGWPLRRYRLGSGARGHMLVMGGRGDMIEKFLEVIVHWAGLGWAVTSFDWRGQGGSGRLAADPLTGHIEDFSQWLDDLGGIAQAWERDAGPAPRAMIGHSMGGHLLLRALAERRVAPDAAVLVAPMLGVHSAPLPARGAWALARLACAVGLAKRQAWTQREESAHQRRMREQRLTHDPARYADELWWRAHDPAIALGPPSWRWVEQAFASMAALERPGVLENVATPLLLLAARRDKLVRTDAICAAAARLPDARLHVYGPESAHEILREWDWVRLDALARIDSFLDERAP</sequence>
<name>A0A7W6GNG4_9SPHN</name>
<accession>A0A7W6GNG4</accession>
<dbReference type="GO" id="GO:0004622">
    <property type="term" value="F:phosphatidylcholine lysophospholipase activity"/>
    <property type="evidence" value="ECO:0007669"/>
    <property type="project" value="UniProtKB-EC"/>
</dbReference>